<feature type="region of interest" description="Disordered" evidence="1">
    <location>
        <begin position="1"/>
        <end position="21"/>
    </location>
</feature>
<feature type="domain" description="Piwi" evidence="2">
    <location>
        <begin position="1"/>
        <end position="103"/>
    </location>
</feature>
<dbReference type="Gene3D" id="3.30.420.10">
    <property type="entry name" value="Ribonuclease H-like superfamily/Ribonuclease H"/>
    <property type="match status" value="1"/>
</dbReference>
<dbReference type="InParanoid" id="A0A409XYP8"/>
<evidence type="ECO:0000256" key="1">
    <source>
        <dbReference type="SAM" id="MobiDB-lite"/>
    </source>
</evidence>
<feature type="compositionally biased region" description="Polar residues" evidence="1">
    <location>
        <begin position="1"/>
        <end position="19"/>
    </location>
</feature>
<comment type="caution">
    <text evidence="3">The sequence shown here is derived from an EMBL/GenBank/DDBJ whole genome shotgun (WGS) entry which is preliminary data.</text>
</comment>
<accession>A0A409XYP8</accession>
<evidence type="ECO:0000313" key="3">
    <source>
        <dbReference type="EMBL" id="PPQ95876.1"/>
    </source>
</evidence>
<evidence type="ECO:0000259" key="2">
    <source>
        <dbReference type="PROSITE" id="PS50822"/>
    </source>
</evidence>
<proteinExistence type="predicted"/>
<dbReference type="InterPro" id="IPR012337">
    <property type="entry name" value="RNaseH-like_sf"/>
</dbReference>
<reference evidence="3 4" key="1">
    <citation type="journal article" date="2018" name="Evol. Lett.">
        <title>Horizontal gene cluster transfer increased hallucinogenic mushroom diversity.</title>
        <authorList>
            <person name="Reynolds H.T."/>
            <person name="Vijayakumar V."/>
            <person name="Gluck-Thaler E."/>
            <person name="Korotkin H.B."/>
            <person name="Matheny P.B."/>
            <person name="Slot J.C."/>
        </authorList>
    </citation>
    <scope>NUCLEOTIDE SEQUENCE [LARGE SCALE GENOMIC DNA]</scope>
    <source>
        <strain evidence="3 4">SRW20</strain>
    </source>
</reference>
<dbReference type="PANTHER" id="PTHR22891">
    <property type="entry name" value="EUKARYOTIC TRANSLATION INITIATION FACTOR 2C"/>
    <property type="match status" value="1"/>
</dbReference>
<sequence>MFPQNRNDADNSGNCQAGTTIDEGLGHPTEFDYYQLTHGGLLGTSRPAHYSVIYDDNGFQADAIQELSFALCHVYARATRSVSIPAPVYYADIVCSRAKNHYTPGGDIDLSETATQVSNADDQLEAMKQAYKPLHTKMSNKMYFM</sequence>
<dbReference type="InterPro" id="IPR003165">
    <property type="entry name" value="Piwi"/>
</dbReference>
<gene>
    <name evidence="3" type="ORF">CVT26_015568</name>
</gene>
<dbReference type="OrthoDB" id="10252740at2759"/>
<evidence type="ECO:0000313" key="4">
    <source>
        <dbReference type="Proteomes" id="UP000284706"/>
    </source>
</evidence>
<organism evidence="3 4">
    <name type="scientific">Gymnopilus dilepis</name>
    <dbReference type="NCBI Taxonomy" id="231916"/>
    <lineage>
        <taxon>Eukaryota</taxon>
        <taxon>Fungi</taxon>
        <taxon>Dikarya</taxon>
        <taxon>Basidiomycota</taxon>
        <taxon>Agaricomycotina</taxon>
        <taxon>Agaricomycetes</taxon>
        <taxon>Agaricomycetidae</taxon>
        <taxon>Agaricales</taxon>
        <taxon>Agaricineae</taxon>
        <taxon>Hymenogastraceae</taxon>
        <taxon>Gymnopilus</taxon>
    </lineage>
</organism>
<dbReference type="Proteomes" id="UP000284706">
    <property type="component" value="Unassembled WGS sequence"/>
</dbReference>
<name>A0A409XYP8_9AGAR</name>
<protein>
    <recommendedName>
        <fullName evidence="2">Piwi domain-containing protein</fullName>
    </recommendedName>
</protein>
<dbReference type="GO" id="GO:0003676">
    <property type="term" value="F:nucleic acid binding"/>
    <property type="evidence" value="ECO:0007669"/>
    <property type="project" value="InterPro"/>
</dbReference>
<dbReference type="STRING" id="231916.A0A409XYP8"/>
<dbReference type="Pfam" id="PF02171">
    <property type="entry name" value="Piwi"/>
    <property type="match status" value="1"/>
</dbReference>
<dbReference type="SUPFAM" id="SSF53098">
    <property type="entry name" value="Ribonuclease H-like"/>
    <property type="match status" value="1"/>
</dbReference>
<dbReference type="InterPro" id="IPR036397">
    <property type="entry name" value="RNaseH_sf"/>
</dbReference>
<dbReference type="AlphaFoldDB" id="A0A409XYP8"/>
<keyword evidence="4" id="KW-1185">Reference proteome</keyword>
<dbReference type="EMBL" id="NHYE01001408">
    <property type="protein sequence ID" value="PPQ95876.1"/>
    <property type="molecule type" value="Genomic_DNA"/>
</dbReference>
<dbReference type="PROSITE" id="PS50822">
    <property type="entry name" value="PIWI"/>
    <property type="match status" value="1"/>
</dbReference>